<protein>
    <submittedName>
        <fullName evidence="2">DUF2914 domain-containing protein</fullName>
    </submittedName>
</protein>
<sequence length="155" mass="17577">MLNKFYVLLLGLVFLSPQYIFAESGSTEIVEVVIARDVFNLEPEGAFEPSGFCGRSEGREHMIPVVHSKIDTKVCLWTKVKSPVARTLRHTWYKAGMGWEKMAEVFLEVQKSNAFRTWSCKKIVPDVHNGKWMVVIDAASDPETALCKVDLEIKE</sequence>
<reference evidence="2 3" key="1">
    <citation type="submission" date="2020-08" db="EMBL/GenBank/DDBJ databases">
        <title>Bridging the membrane lipid divide: bacteria of the FCB group superphylum have the potential to synthesize archaeal ether lipids.</title>
        <authorList>
            <person name="Villanueva L."/>
            <person name="Von Meijenfeldt F.A.B."/>
            <person name="Westbye A.B."/>
            <person name="Yadav S."/>
            <person name="Hopmans E.C."/>
            <person name="Dutilh B.E."/>
            <person name="Sinninghe Damste J.S."/>
        </authorList>
    </citation>
    <scope>NUCLEOTIDE SEQUENCE [LARGE SCALE GENOMIC DNA]</scope>
    <source>
        <strain evidence="2">NIOZ-UU17</strain>
    </source>
</reference>
<dbReference type="InterPro" id="IPR022606">
    <property type="entry name" value="DUF2914"/>
</dbReference>
<name>A0A8J6NZG1_9BACT</name>
<organism evidence="2 3">
    <name type="scientific">Candidatus Desulfatibia vada</name>
    <dbReference type="NCBI Taxonomy" id="2841696"/>
    <lineage>
        <taxon>Bacteria</taxon>
        <taxon>Pseudomonadati</taxon>
        <taxon>Thermodesulfobacteriota</taxon>
        <taxon>Desulfobacteria</taxon>
        <taxon>Desulfobacterales</taxon>
        <taxon>Desulfobacterales incertae sedis</taxon>
        <taxon>Candidatus Desulfatibia</taxon>
    </lineage>
</organism>
<comment type="caution">
    <text evidence="2">The sequence shown here is derived from an EMBL/GenBank/DDBJ whole genome shotgun (WGS) entry which is preliminary data.</text>
</comment>
<evidence type="ECO:0000313" key="2">
    <source>
        <dbReference type="EMBL" id="MBC8430422.1"/>
    </source>
</evidence>
<gene>
    <name evidence="2" type="ORF">H8D96_00740</name>
</gene>
<proteinExistence type="predicted"/>
<evidence type="ECO:0000313" key="3">
    <source>
        <dbReference type="Proteomes" id="UP000605201"/>
    </source>
</evidence>
<evidence type="ECO:0000259" key="1">
    <source>
        <dbReference type="Pfam" id="PF11141"/>
    </source>
</evidence>
<dbReference type="AlphaFoldDB" id="A0A8J6NZG1"/>
<accession>A0A8J6NZG1</accession>
<feature type="domain" description="DUF2914" evidence="1">
    <location>
        <begin position="87"/>
        <end position="136"/>
    </location>
</feature>
<dbReference type="Pfam" id="PF11141">
    <property type="entry name" value="DUF2914"/>
    <property type="match status" value="1"/>
</dbReference>
<dbReference type="EMBL" id="JACNIG010000039">
    <property type="protein sequence ID" value="MBC8430422.1"/>
    <property type="molecule type" value="Genomic_DNA"/>
</dbReference>
<dbReference type="Proteomes" id="UP000605201">
    <property type="component" value="Unassembled WGS sequence"/>
</dbReference>